<dbReference type="AlphaFoldDB" id="A0A844FWT2"/>
<sequence>MSTDISNPLKPALTFEQQIERLKTIHNLTIMHEDSALKILEKVNYYRLSAYGIGLKKDANSEEYRDDITLEHIFRLYCFDSEFRNDIIHIVEQLEVQLRTQISYCLSIKYGPEGYVDVRNFNDKKNRNGKSVHGTIMDSFKNEVKHCKNLPFVNHHQDVYDGHFPIWAAVELMTFGNITSIFDIMKSEDQKSISSFYATSPNHLKSWMLALVEIRNICAHYNRLYNMPLKQTPFLYKENLKYRSKQNKVFPVFLVIKRMLHSNEQWESFLRDIVKTISKYQDIVILSFIGFPPDWKNILQAPTSFE</sequence>
<evidence type="ECO:0000313" key="1">
    <source>
        <dbReference type="EMBL" id="MST90065.1"/>
    </source>
</evidence>
<gene>
    <name evidence="1" type="ORF">FYJ79_10900</name>
</gene>
<organism evidence="1 2">
    <name type="scientific">Sharpea porci</name>
    <dbReference type="NCBI Taxonomy" id="2652286"/>
    <lineage>
        <taxon>Bacteria</taxon>
        <taxon>Bacillati</taxon>
        <taxon>Bacillota</taxon>
        <taxon>Erysipelotrichia</taxon>
        <taxon>Erysipelotrichales</taxon>
        <taxon>Coprobacillaceae</taxon>
        <taxon>Sharpea</taxon>
    </lineage>
</organism>
<proteinExistence type="predicted"/>
<comment type="caution">
    <text evidence="1">The sequence shown here is derived from an EMBL/GenBank/DDBJ whole genome shotgun (WGS) entry which is preliminary data.</text>
</comment>
<dbReference type="PIRSF" id="PIRSF034934">
    <property type="entry name" value="AbiF_AbiD"/>
    <property type="match status" value="1"/>
</dbReference>
<dbReference type="EMBL" id="VUNM01000034">
    <property type="protein sequence ID" value="MST90065.1"/>
    <property type="molecule type" value="Genomic_DNA"/>
</dbReference>
<dbReference type="InterPro" id="IPR011664">
    <property type="entry name" value="Abi_system_AbiD/AbiF-like"/>
</dbReference>
<reference evidence="1 2" key="1">
    <citation type="submission" date="2019-08" db="EMBL/GenBank/DDBJ databases">
        <title>In-depth cultivation of the pig gut microbiome towards novel bacterial diversity and tailored functional studies.</title>
        <authorList>
            <person name="Wylensek D."/>
            <person name="Hitch T.C.A."/>
            <person name="Clavel T."/>
        </authorList>
    </citation>
    <scope>NUCLEOTIDE SEQUENCE [LARGE SCALE GENOMIC DNA]</scope>
    <source>
        <strain evidence="1 2">CA-Schmier-601-WT-3</strain>
    </source>
</reference>
<dbReference type="InterPro" id="IPR017034">
    <property type="entry name" value="Abi_system_AbiD/AbiF"/>
</dbReference>
<dbReference type="Pfam" id="PF07751">
    <property type="entry name" value="Abi_2"/>
    <property type="match status" value="1"/>
</dbReference>
<protein>
    <submittedName>
        <fullName evidence="1">Abi family protein</fullName>
    </submittedName>
</protein>
<dbReference type="Proteomes" id="UP000442619">
    <property type="component" value="Unassembled WGS sequence"/>
</dbReference>
<accession>A0A844FWT2</accession>
<dbReference type="RefSeq" id="WP_154518252.1">
    <property type="nucleotide sequence ID" value="NZ_VUNM01000034.1"/>
</dbReference>
<evidence type="ECO:0000313" key="2">
    <source>
        <dbReference type="Proteomes" id="UP000442619"/>
    </source>
</evidence>
<keyword evidence="2" id="KW-1185">Reference proteome</keyword>
<name>A0A844FWT2_9FIRM</name>